<keyword evidence="2" id="KW-1185">Reference proteome</keyword>
<evidence type="ECO:0000313" key="2">
    <source>
        <dbReference type="Proteomes" id="UP000297703"/>
    </source>
</evidence>
<sequence length="105" mass="11208">MNKVTPLVLPPTYSTFMGMKCSGHPGDAVPPTQIQGLNSALCTTVLVLFNQCKCRSYGTSPGASVFCWCPSSNAAEPLPGADPLSGRITPSLRMAPFNSKYFNKH</sequence>
<reference evidence="1 2" key="2">
    <citation type="submission" date="2019-04" db="EMBL/GenBank/DDBJ databases">
        <title>The genome sequence of big-headed turtle.</title>
        <authorList>
            <person name="Gong S."/>
        </authorList>
    </citation>
    <scope>NUCLEOTIDE SEQUENCE [LARGE SCALE GENOMIC DNA]</scope>
    <source>
        <strain evidence="1">DO16091913</strain>
        <tissue evidence="1">Muscle</tissue>
    </source>
</reference>
<dbReference type="Proteomes" id="UP000297703">
    <property type="component" value="Unassembled WGS sequence"/>
</dbReference>
<dbReference type="EMBL" id="QXTE01000109">
    <property type="protein sequence ID" value="TFK05687.1"/>
    <property type="molecule type" value="Genomic_DNA"/>
</dbReference>
<comment type="caution">
    <text evidence="1">The sequence shown here is derived from an EMBL/GenBank/DDBJ whole genome shotgun (WGS) entry which is preliminary data.</text>
</comment>
<protein>
    <submittedName>
        <fullName evidence="1">Putative phospholipase B-like 2</fullName>
    </submittedName>
</protein>
<accession>A0A4D9E7G6</accession>
<gene>
    <name evidence="1" type="ORF">DR999_PMT11635</name>
</gene>
<proteinExistence type="predicted"/>
<reference evidence="1 2" key="1">
    <citation type="submission" date="2019-04" db="EMBL/GenBank/DDBJ databases">
        <title>Draft genome of the big-headed turtle Platysternon megacephalum.</title>
        <authorList>
            <person name="Gong S."/>
        </authorList>
    </citation>
    <scope>NUCLEOTIDE SEQUENCE [LARGE SCALE GENOMIC DNA]</scope>
    <source>
        <strain evidence="1">DO16091913</strain>
        <tissue evidence="1">Muscle</tissue>
    </source>
</reference>
<evidence type="ECO:0000313" key="1">
    <source>
        <dbReference type="EMBL" id="TFK05687.1"/>
    </source>
</evidence>
<organism evidence="1 2">
    <name type="scientific">Platysternon megacephalum</name>
    <name type="common">big-headed turtle</name>
    <dbReference type="NCBI Taxonomy" id="55544"/>
    <lineage>
        <taxon>Eukaryota</taxon>
        <taxon>Metazoa</taxon>
        <taxon>Chordata</taxon>
        <taxon>Craniata</taxon>
        <taxon>Vertebrata</taxon>
        <taxon>Euteleostomi</taxon>
        <taxon>Archelosauria</taxon>
        <taxon>Testudinata</taxon>
        <taxon>Testudines</taxon>
        <taxon>Cryptodira</taxon>
        <taxon>Durocryptodira</taxon>
        <taxon>Testudinoidea</taxon>
        <taxon>Platysternidae</taxon>
        <taxon>Platysternon</taxon>
    </lineage>
</organism>
<dbReference type="AlphaFoldDB" id="A0A4D9E7G6"/>
<name>A0A4D9E7G6_9SAUR</name>